<dbReference type="Pfam" id="PF05598">
    <property type="entry name" value="DUF772"/>
    <property type="match status" value="1"/>
</dbReference>
<dbReference type="PANTHER" id="PTHR33803">
    <property type="entry name" value="IS1478 TRANSPOSASE"/>
    <property type="match status" value="1"/>
</dbReference>
<dbReference type="PANTHER" id="PTHR33803:SF3">
    <property type="entry name" value="BLL1974 PROTEIN"/>
    <property type="match status" value="1"/>
</dbReference>
<protein>
    <submittedName>
        <fullName evidence="3">Transposase</fullName>
    </submittedName>
</protein>
<reference evidence="3" key="1">
    <citation type="submission" date="2015-04" db="EMBL/GenBank/DDBJ databases">
        <authorList>
            <person name="Syromyatnikov M.Y."/>
            <person name="Popov V.N."/>
        </authorList>
    </citation>
    <scope>NUCLEOTIDE SEQUENCE</scope>
    <source>
        <strain evidence="3">MO-1</strain>
    </source>
</reference>
<evidence type="ECO:0000259" key="2">
    <source>
        <dbReference type="Pfam" id="PF05598"/>
    </source>
</evidence>
<evidence type="ECO:0000313" key="3">
    <source>
        <dbReference type="EMBL" id="CRH08275.1"/>
    </source>
</evidence>
<name>A0A1S7LMY9_MAGMO</name>
<dbReference type="InterPro" id="IPR008490">
    <property type="entry name" value="Transposase_InsH_N"/>
</dbReference>
<feature type="region of interest" description="Disordered" evidence="1">
    <location>
        <begin position="144"/>
        <end position="189"/>
    </location>
</feature>
<gene>
    <name evidence="3" type="ORF">MAGMO_4147</name>
</gene>
<evidence type="ECO:0000256" key="1">
    <source>
        <dbReference type="SAM" id="MobiDB-lite"/>
    </source>
</evidence>
<feature type="compositionally biased region" description="Acidic residues" evidence="1">
    <location>
        <begin position="152"/>
        <end position="185"/>
    </location>
</feature>
<dbReference type="AlphaFoldDB" id="A0A1S7LMY9"/>
<accession>A0A1S7LMY9</accession>
<sequence>MIRYSSAKQQTLPGFESPFEQGLDARNRWVKLAEVIPWDELVDAYSNRMSSGHGRPAKSPRLVIGAMIIKHRQRWTDEETVEQIRENPYLQYFCGLTSFKLEQPFAPSLFVEVHRRMGGEVFEAFEQAVQGKLEQIIKARQESVKAATAEQEPIDGGDDDEPPESPPDGEEEIEQSKEEQEEEEPNPQGKLIMDATVSEQAIRYPTDLGTLNEAREISEALIDRLYPMSGLQKKPRTYRQKARQDFLALTKKRNPRRKKLRRGIKQQLQYLRRNLGHIEMLLECHAPRYALFLGGYAPLAEKVHPDCLRYRHL</sequence>
<organism evidence="3">
    <name type="scientific">Magnetococcus massalia (strain MO-1)</name>
    <dbReference type="NCBI Taxonomy" id="451514"/>
    <lineage>
        <taxon>Bacteria</taxon>
        <taxon>Pseudomonadati</taxon>
        <taxon>Pseudomonadota</taxon>
        <taxon>Magnetococcia</taxon>
        <taxon>Magnetococcales</taxon>
        <taxon>Magnetococcaceae</taxon>
        <taxon>Magnetococcus</taxon>
    </lineage>
</organism>
<proteinExistence type="predicted"/>
<feature type="domain" description="Transposase InsH N-terminal" evidence="2">
    <location>
        <begin position="19"/>
        <end position="112"/>
    </location>
</feature>
<dbReference type="EMBL" id="LO017727">
    <property type="protein sequence ID" value="CRH08275.1"/>
    <property type="molecule type" value="Genomic_DNA"/>
</dbReference>